<comment type="cofactor">
    <cofactor evidence="1">
        <name>Mg(2+)</name>
        <dbReference type="ChEBI" id="CHEBI:18420"/>
    </cofactor>
</comment>
<dbReference type="SMART" id="SM00220">
    <property type="entry name" value="S_TKc"/>
    <property type="match status" value="1"/>
</dbReference>
<evidence type="ECO:0000313" key="18">
    <source>
        <dbReference type="EMBL" id="OEU13633.1"/>
    </source>
</evidence>
<dbReference type="GO" id="GO:0046872">
    <property type="term" value="F:metal ion binding"/>
    <property type="evidence" value="ECO:0007669"/>
    <property type="project" value="UniProtKB-KW"/>
</dbReference>
<dbReference type="FunFam" id="1.10.510.10:FF:000571">
    <property type="entry name" value="Maternal embryonic leucine zipper kinase"/>
    <property type="match status" value="1"/>
</dbReference>
<dbReference type="Pfam" id="PF00069">
    <property type="entry name" value="Pkinase"/>
    <property type="match status" value="1"/>
</dbReference>
<evidence type="ECO:0000256" key="3">
    <source>
        <dbReference type="ARBA" id="ARBA00022527"/>
    </source>
</evidence>
<dbReference type="Gene3D" id="3.30.200.20">
    <property type="entry name" value="Phosphorylase Kinase, domain 1"/>
    <property type="match status" value="1"/>
</dbReference>
<sequence>MSSSSEEKEKEREEDSIDTPVPSSKSGKRFEELYRLKGVLGTGAFSTVRMGYHRSNREKTYAVKCVNRKKLTEEDEAALLDEVSILKEMKHYHIIRLFDFFKESSTYYLVMEEMTGGELFDRIVAKAYYNEKEARDTCKILLEAVGYMHSNNVAHRDLKPENLLLVSISDDSEVKIADFGFAKKVYEESSLVTQCGTPGYVAPEILEGLKYDQRADMWSVGVILYILLGGYPPFIENTQRELFRKIKKGDYEFHEEYWGTVSTEARTLIKSLLTVDPKERLTAQQALENPWIHGDADSLAKKGLDKNLASLKKFNAKRKFKAAVSTVVAVNKLNSLGAAFKSMGVKES</sequence>
<keyword evidence="8 18" id="KW-0418">Kinase</keyword>
<dbReference type="EMBL" id="KV784361">
    <property type="protein sequence ID" value="OEU13633.1"/>
    <property type="molecule type" value="Genomic_DNA"/>
</dbReference>
<evidence type="ECO:0000256" key="9">
    <source>
        <dbReference type="ARBA" id="ARBA00022837"/>
    </source>
</evidence>
<keyword evidence="3 15" id="KW-0723">Serine/threonine-protein kinase</keyword>
<evidence type="ECO:0000256" key="1">
    <source>
        <dbReference type="ARBA" id="ARBA00001946"/>
    </source>
</evidence>
<evidence type="ECO:0000256" key="4">
    <source>
        <dbReference type="ARBA" id="ARBA00022679"/>
    </source>
</evidence>
<evidence type="ECO:0000313" key="19">
    <source>
        <dbReference type="Proteomes" id="UP000095751"/>
    </source>
</evidence>
<dbReference type="AlphaFoldDB" id="A0A1E7F701"/>
<feature type="region of interest" description="Disordered" evidence="16">
    <location>
        <begin position="1"/>
        <end position="26"/>
    </location>
</feature>
<evidence type="ECO:0000256" key="11">
    <source>
        <dbReference type="ARBA" id="ARBA00024334"/>
    </source>
</evidence>
<dbReference type="Gene3D" id="1.10.510.10">
    <property type="entry name" value="Transferase(Phosphotransferase) domain 1"/>
    <property type="match status" value="1"/>
</dbReference>
<dbReference type="InterPro" id="IPR017441">
    <property type="entry name" value="Protein_kinase_ATP_BS"/>
</dbReference>
<protein>
    <recommendedName>
        <fullName evidence="2">non-specific serine/threonine protein kinase</fullName>
        <ecNumber evidence="2">2.7.11.1</ecNumber>
    </recommendedName>
</protein>
<evidence type="ECO:0000256" key="12">
    <source>
        <dbReference type="ARBA" id="ARBA00047899"/>
    </source>
</evidence>
<evidence type="ECO:0000256" key="16">
    <source>
        <dbReference type="SAM" id="MobiDB-lite"/>
    </source>
</evidence>
<evidence type="ECO:0000256" key="10">
    <source>
        <dbReference type="ARBA" id="ARBA00022840"/>
    </source>
</evidence>
<name>A0A1E7F701_9STRA</name>
<feature type="compositionally biased region" description="Basic and acidic residues" evidence="16">
    <location>
        <begin position="1"/>
        <end position="13"/>
    </location>
</feature>
<dbReference type="CDD" id="cd05117">
    <property type="entry name" value="STKc_CAMK"/>
    <property type="match status" value="1"/>
</dbReference>
<keyword evidence="6" id="KW-0677">Repeat</keyword>
<evidence type="ECO:0000256" key="6">
    <source>
        <dbReference type="ARBA" id="ARBA00022737"/>
    </source>
</evidence>
<dbReference type="PROSITE" id="PS00108">
    <property type="entry name" value="PROTEIN_KINASE_ST"/>
    <property type="match status" value="1"/>
</dbReference>
<evidence type="ECO:0000256" key="7">
    <source>
        <dbReference type="ARBA" id="ARBA00022741"/>
    </source>
</evidence>
<dbReference type="OrthoDB" id="193931at2759"/>
<keyword evidence="5" id="KW-0479">Metal-binding</keyword>
<proteinExistence type="inferred from homology"/>
<evidence type="ECO:0000256" key="2">
    <source>
        <dbReference type="ARBA" id="ARBA00012513"/>
    </source>
</evidence>
<dbReference type="KEGG" id="fcy:FRACYDRAFT_171109"/>
<feature type="binding site" evidence="14">
    <location>
        <position position="64"/>
    </location>
    <ligand>
        <name>ATP</name>
        <dbReference type="ChEBI" id="CHEBI:30616"/>
    </ligand>
</feature>
<organism evidence="18 19">
    <name type="scientific">Fragilariopsis cylindrus CCMP1102</name>
    <dbReference type="NCBI Taxonomy" id="635003"/>
    <lineage>
        <taxon>Eukaryota</taxon>
        <taxon>Sar</taxon>
        <taxon>Stramenopiles</taxon>
        <taxon>Ochrophyta</taxon>
        <taxon>Bacillariophyta</taxon>
        <taxon>Bacillariophyceae</taxon>
        <taxon>Bacillariophycidae</taxon>
        <taxon>Bacillariales</taxon>
        <taxon>Bacillariaceae</taxon>
        <taxon>Fragilariopsis</taxon>
    </lineage>
</organism>
<keyword evidence="9" id="KW-0106">Calcium</keyword>
<dbReference type="Proteomes" id="UP000095751">
    <property type="component" value="Unassembled WGS sequence"/>
</dbReference>
<dbReference type="PROSITE" id="PS00107">
    <property type="entry name" value="PROTEIN_KINASE_ATP"/>
    <property type="match status" value="1"/>
</dbReference>
<dbReference type="SUPFAM" id="SSF56112">
    <property type="entry name" value="Protein kinase-like (PK-like)"/>
    <property type="match status" value="1"/>
</dbReference>
<evidence type="ECO:0000256" key="5">
    <source>
        <dbReference type="ARBA" id="ARBA00022723"/>
    </source>
</evidence>
<evidence type="ECO:0000259" key="17">
    <source>
        <dbReference type="PROSITE" id="PS50011"/>
    </source>
</evidence>
<dbReference type="InterPro" id="IPR011009">
    <property type="entry name" value="Kinase-like_dom_sf"/>
</dbReference>
<dbReference type="FunFam" id="3.30.200.20:FF:000315">
    <property type="entry name" value="Calcium-dependent protein kinase 3"/>
    <property type="match status" value="1"/>
</dbReference>
<dbReference type="GO" id="GO:0005524">
    <property type="term" value="F:ATP binding"/>
    <property type="evidence" value="ECO:0007669"/>
    <property type="project" value="UniProtKB-UniRule"/>
</dbReference>
<feature type="domain" description="Protein kinase" evidence="17">
    <location>
        <begin position="34"/>
        <end position="292"/>
    </location>
</feature>
<dbReference type="InterPro" id="IPR008271">
    <property type="entry name" value="Ser/Thr_kinase_AS"/>
</dbReference>
<gene>
    <name evidence="18" type="ORF">FRACYDRAFT_171109</name>
</gene>
<keyword evidence="7 14" id="KW-0547">Nucleotide-binding</keyword>
<evidence type="ECO:0000256" key="8">
    <source>
        <dbReference type="ARBA" id="ARBA00022777"/>
    </source>
</evidence>
<keyword evidence="4" id="KW-0808">Transferase</keyword>
<evidence type="ECO:0000256" key="13">
    <source>
        <dbReference type="ARBA" id="ARBA00048679"/>
    </source>
</evidence>
<dbReference type="EC" id="2.7.11.1" evidence="2"/>
<dbReference type="InParanoid" id="A0A1E7F701"/>
<dbReference type="PROSITE" id="PS50011">
    <property type="entry name" value="PROTEIN_KINASE_DOM"/>
    <property type="match status" value="1"/>
</dbReference>
<keyword evidence="19" id="KW-1185">Reference proteome</keyword>
<dbReference type="Gene3D" id="6.10.140.620">
    <property type="match status" value="1"/>
</dbReference>
<comment type="catalytic activity">
    <reaction evidence="13">
        <text>L-seryl-[protein] + ATP = O-phospho-L-seryl-[protein] + ADP + H(+)</text>
        <dbReference type="Rhea" id="RHEA:17989"/>
        <dbReference type="Rhea" id="RHEA-COMP:9863"/>
        <dbReference type="Rhea" id="RHEA-COMP:11604"/>
        <dbReference type="ChEBI" id="CHEBI:15378"/>
        <dbReference type="ChEBI" id="CHEBI:29999"/>
        <dbReference type="ChEBI" id="CHEBI:30616"/>
        <dbReference type="ChEBI" id="CHEBI:83421"/>
        <dbReference type="ChEBI" id="CHEBI:456216"/>
        <dbReference type="EC" id="2.7.11.1"/>
    </reaction>
</comment>
<dbReference type="GO" id="GO:0004674">
    <property type="term" value="F:protein serine/threonine kinase activity"/>
    <property type="evidence" value="ECO:0007669"/>
    <property type="project" value="UniProtKB-KW"/>
</dbReference>
<comment type="catalytic activity">
    <reaction evidence="12">
        <text>L-threonyl-[protein] + ATP = O-phospho-L-threonyl-[protein] + ADP + H(+)</text>
        <dbReference type="Rhea" id="RHEA:46608"/>
        <dbReference type="Rhea" id="RHEA-COMP:11060"/>
        <dbReference type="Rhea" id="RHEA-COMP:11605"/>
        <dbReference type="ChEBI" id="CHEBI:15378"/>
        <dbReference type="ChEBI" id="CHEBI:30013"/>
        <dbReference type="ChEBI" id="CHEBI:30616"/>
        <dbReference type="ChEBI" id="CHEBI:61977"/>
        <dbReference type="ChEBI" id="CHEBI:456216"/>
        <dbReference type="EC" id="2.7.11.1"/>
    </reaction>
</comment>
<evidence type="ECO:0000256" key="14">
    <source>
        <dbReference type="PROSITE-ProRule" id="PRU10141"/>
    </source>
</evidence>
<accession>A0A1E7F701</accession>
<dbReference type="InterPro" id="IPR000719">
    <property type="entry name" value="Prot_kinase_dom"/>
</dbReference>
<reference evidence="18 19" key="1">
    <citation type="submission" date="2016-09" db="EMBL/GenBank/DDBJ databases">
        <title>Extensive genetic diversity and differential bi-allelic expression allows diatom success in the polar Southern Ocean.</title>
        <authorList>
            <consortium name="DOE Joint Genome Institute"/>
            <person name="Mock T."/>
            <person name="Otillar R.P."/>
            <person name="Strauss J."/>
            <person name="Dupont C."/>
            <person name="Frickenhaus S."/>
            <person name="Maumus F."/>
            <person name="Mcmullan M."/>
            <person name="Sanges R."/>
            <person name="Schmutz J."/>
            <person name="Toseland A."/>
            <person name="Valas R."/>
            <person name="Veluchamy A."/>
            <person name="Ward B.J."/>
            <person name="Allen A."/>
            <person name="Barry K."/>
            <person name="Falciatore A."/>
            <person name="Ferrante M."/>
            <person name="Fortunato A.E."/>
            <person name="Gloeckner G."/>
            <person name="Gruber A."/>
            <person name="Hipkin R."/>
            <person name="Janech M."/>
            <person name="Kroth P."/>
            <person name="Leese F."/>
            <person name="Lindquist E."/>
            <person name="Lyon B.R."/>
            <person name="Martin J."/>
            <person name="Mayer C."/>
            <person name="Parker M."/>
            <person name="Quesneville H."/>
            <person name="Raymond J."/>
            <person name="Uhlig C."/>
            <person name="Valentin K.U."/>
            <person name="Worden A.Z."/>
            <person name="Armbrust E.V."/>
            <person name="Bowler C."/>
            <person name="Green B."/>
            <person name="Moulton V."/>
            <person name="Van Oosterhout C."/>
            <person name="Grigoriev I."/>
        </authorList>
    </citation>
    <scope>NUCLEOTIDE SEQUENCE [LARGE SCALE GENOMIC DNA]</scope>
    <source>
        <strain evidence="18 19">CCMP1102</strain>
    </source>
</reference>
<evidence type="ECO:0000256" key="15">
    <source>
        <dbReference type="RuleBase" id="RU000304"/>
    </source>
</evidence>
<keyword evidence="10 14" id="KW-0067">ATP-binding</keyword>
<comment type="similarity">
    <text evidence="11">Belongs to the protein kinase superfamily. Ser/Thr protein kinase family. CDPK subfamily.</text>
</comment>
<dbReference type="PANTHER" id="PTHR24347">
    <property type="entry name" value="SERINE/THREONINE-PROTEIN KINASE"/>
    <property type="match status" value="1"/>
</dbReference>